<dbReference type="EMBL" id="JAGFMF010011506">
    <property type="protein sequence ID" value="KAG8520803.1"/>
    <property type="molecule type" value="Genomic_DNA"/>
</dbReference>
<accession>A0A8J6AGW5</accession>
<feature type="compositionally biased region" description="Pro residues" evidence="10">
    <location>
        <begin position="209"/>
        <end position="218"/>
    </location>
</feature>
<keyword evidence="5" id="KW-0493">Microtubule</keyword>
<keyword evidence="12" id="KW-1185">Reference proteome</keyword>
<sequence length="300" mass="33550">PISDSEKPQYREEFGRATSQKPIRAQDRMCPDPSHPRASHRSGASPAPPAVAFDVRTKLLWDLTKEPKNKRKKKSMVMAAPREWRSEAEGGVAILPFIWSGDQSTRVLRPSVSHPTGSGLFHIRPPPSRLGTSRSRQFHLAAHHSGREPQRAQKPHTERHRSASTPETLHPISHADQGKEQEKHASGQAFELILNPPSNESVPELPLFSTPPTPPPHRSSPKNMDLSLEEIQTKLEAAEEGHKFHEAEVLKQMAEKRKHEKETIERQKDWHTGAPVGGPASEEVEKNKESKDPADKTEAD</sequence>
<feature type="region of interest" description="Disordered" evidence="10">
    <location>
        <begin position="109"/>
        <end position="229"/>
    </location>
</feature>
<dbReference type="GO" id="GO:0005737">
    <property type="term" value="C:cytoplasm"/>
    <property type="evidence" value="ECO:0007669"/>
    <property type="project" value="TreeGrafter"/>
</dbReference>
<dbReference type="GO" id="GO:0005874">
    <property type="term" value="C:microtubule"/>
    <property type="evidence" value="ECO:0007669"/>
    <property type="project" value="UniProtKB-KW"/>
</dbReference>
<dbReference type="AlphaFoldDB" id="A0A8J6AGW5"/>
<evidence type="ECO:0000256" key="6">
    <source>
        <dbReference type="ARBA" id="ARBA00023054"/>
    </source>
</evidence>
<evidence type="ECO:0000313" key="11">
    <source>
        <dbReference type="EMBL" id="KAG8520803.1"/>
    </source>
</evidence>
<dbReference type="PANTHER" id="PTHR10104">
    <property type="entry name" value="STATHMIN"/>
    <property type="match status" value="1"/>
</dbReference>
<gene>
    <name evidence="11" type="ORF">J0S82_002474</name>
</gene>
<evidence type="ECO:0000256" key="4">
    <source>
        <dbReference type="ARBA" id="ARBA00022553"/>
    </source>
</evidence>
<feature type="compositionally biased region" description="Basic and acidic residues" evidence="10">
    <location>
        <begin position="283"/>
        <end position="300"/>
    </location>
</feature>
<evidence type="ECO:0000256" key="3">
    <source>
        <dbReference type="ARBA" id="ARBA00022490"/>
    </source>
</evidence>
<evidence type="ECO:0000256" key="7">
    <source>
        <dbReference type="ARBA" id="ARBA00023212"/>
    </source>
</evidence>
<dbReference type="GO" id="GO:0031175">
    <property type="term" value="P:neuron projection development"/>
    <property type="evidence" value="ECO:0007669"/>
    <property type="project" value="TreeGrafter"/>
</dbReference>
<dbReference type="OrthoDB" id="5986631at2759"/>
<evidence type="ECO:0000256" key="8">
    <source>
        <dbReference type="ARBA" id="ARBA00038561"/>
    </source>
</evidence>
<dbReference type="PROSITE" id="PS51663">
    <property type="entry name" value="STATHMIN_3"/>
    <property type="match status" value="1"/>
</dbReference>
<dbReference type="PANTHER" id="PTHR10104:SF5">
    <property type="entry name" value="STATHMIN"/>
    <property type="match status" value="1"/>
</dbReference>
<comment type="subcellular location">
    <subcellularLocation>
        <location evidence="1">Cytoplasm</location>
        <location evidence="1">Cytoskeleton</location>
    </subcellularLocation>
</comment>
<feature type="compositionally biased region" description="Basic and acidic residues" evidence="10">
    <location>
        <begin position="254"/>
        <end position="271"/>
    </location>
</feature>
<evidence type="ECO:0000256" key="9">
    <source>
        <dbReference type="ARBA" id="ARBA00039768"/>
    </source>
</evidence>
<name>A0A8J6AGW5_GALPY</name>
<dbReference type="InterPro" id="IPR036002">
    <property type="entry name" value="Stathmin_sf"/>
</dbReference>
<dbReference type="GO" id="GO:0015631">
    <property type="term" value="F:tubulin binding"/>
    <property type="evidence" value="ECO:0007669"/>
    <property type="project" value="TreeGrafter"/>
</dbReference>
<dbReference type="SUPFAM" id="SSF101494">
    <property type="entry name" value="Stathmin"/>
    <property type="match status" value="1"/>
</dbReference>
<feature type="compositionally biased region" description="Basic and acidic residues" evidence="10">
    <location>
        <begin position="1"/>
        <end position="15"/>
    </location>
</feature>
<dbReference type="GO" id="GO:0043005">
    <property type="term" value="C:neuron projection"/>
    <property type="evidence" value="ECO:0007669"/>
    <property type="project" value="TreeGrafter"/>
</dbReference>
<dbReference type="Pfam" id="PF00836">
    <property type="entry name" value="Stathmin"/>
    <property type="match status" value="1"/>
</dbReference>
<keyword evidence="3" id="KW-0963">Cytoplasm</keyword>
<keyword evidence="4" id="KW-0597">Phosphoprotein</keyword>
<reference evidence="11" key="1">
    <citation type="journal article" date="2021" name="Evol. Appl.">
        <title>The genome of the Pyrenean desman and the effects of bottlenecks and inbreeding on the genomic landscape of an endangered species.</title>
        <authorList>
            <person name="Escoda L."/>
            <person name="Castresana J."/>
        </authorList>
    </citation>
    <scope>NUCLEOTIDE SEQUENCE</scope>
    <source>
        <strain evidence="11">IBE-C5619</strain>
    </source>
</reference>
<dbReference type="Proteomes" id="UP000700334">
    <property type="component" value="Unassembled WGS sequence"/>
</dbReference>
<dbReference type="GO" id="GO:0031110">
    <property type="term" value="P:regulation of microtubule polymerization or depolymerization"/>
    <property type="evidence" value="ECO:0007669"/>
    <property type="project" value="InterPro"/>
</dbReference>
<feature type="non-terminal residue" evidence="11">
    <location>
        <position position="1"/>
    </location>
</feature>
<proteinExistence type="inferred from homology"/>
<feature type="compositionally biased region" description="Basic and acidic residues" evidence="10">
    <location>
        <begin position="176"/>
        <end position="185"/>
    </location>
</feature>
<feature type="region of interest" description="Disordered" evidence="10">
    <location>
        <begin position="64"/>
        <end position="83"/>
    </location>
</feature>
<organism evidence="11 12">
    <name type="scientific">Galemys pyrenaicus</name>
    <name type="common">Iberian desman</name>
    <name type="synonym">Pyrenean desman</name>
    <dbReference type="NCBI Taxonomy" id="202257"/>
    <lineage>
        <taxon>Eukaryota</taxon>
        <taxon>Metazoa</taxon>
        <taxon>Chordata</taxon>
        <taxon>Craniata</taxon>
        <taxon>Vertebrata</taxon>
        <taxon>Euteleostomi</taxon>
        <taxon>Mammalia</taxon>
        <taxon>Eutheria</taxon>
        <taxon>Laurasiatheria</taxon>
        <taxon>Eulipotyphla</taxon>
        <taxon>Talpidae</taxon>
        <taxon>Galemys</taxon>
    </lineage>
</organism>
<feature type="region of interest" description="Disordered" evidence="10">
    <location>
        <begin position="254"/>
        <end position="300"/>
    </location>
</feature>
<keyword evidence="6" id="KW-0175">Coiled coil</keyword>
<feature type="region of interest" description="Disordered" evidence="10">
    <location>
        <begin position="1"/>
        <end position="50"/>
    </location>
</feature>
<evidence type="ECO:0000256" key="1">
    <source>
        <dbReference type="ARBA" id="ARBA00004245"/>
    </source>
</evidence>
<evidence type="ECO:0000256" key="2">
    <source>
        <dbReference type="ARBA" id="ARBA00006959"/>
    </source>
</evidence>
<dbReference type="GO" id="GO:0007019">
    <property type="term" value="P:microtubule depolymerization"/>
    <property type="evidence" value="ECO:0007669"/>
    <property type="project" value="TreeGrafter"/>
</dbReference>
<comment type="subunit">
    <text evidence="8">Binds to two alpha/beta-tubulin heterodimers. Interacts with KIST.</text>
</comment>
<dbReference type="Gene3D" id="6.10.280.30">
    <property type="match status" value="1"/>
</dbReference>
<comment type="similarity">
    <text evidence="2">Belongs to the stathmin family.</text>
</comment>
<keyword evidence="7" id="KW-0206">Cytoskeleton</keyword>
<dbReference type="InterPro" id="IPR000956">
    <property type="entry name" value="Stathmin_fam"/>
</dbReference>
<protein>
    <recommendedName>
        <fullName evidence="9">Stathmin</fullName>
    </recommendedName>
</protein>
<evidence type="ECO:0000313" key="12">
    <source>
        <dbReference type="Proteomes" id="UP000700334"/>
    </source>
</evidence>
<evidence type="ECO:0000256" key="10">
    <source>
        <dbReference type="SAM" id="MobiDB-lite"/>
    </source>
</evidence>
<evidence type="ECO:0000256" key="5">
    <source>
        <dbReference type="ARBA" id="ARBA00022701"/>
    </source>
</evidence>
<comment type="caution">
    <text evidence="11">The sequence shown here is derived from an EMBL/GenBank/DDBJ whole genome shotgun (WGS) entry which is preliminary data.</text>
</comment>